<accession>A0A6C0P4I1</accession>
<keyword evidence="3 5" id="KW-0326">Glycosidase</keyword>
<keyword evidence="9" id="KW-1185">Reference proteome</keyword>
<evidence type="ECO:0000313" key="9">
    <source>
        <dbReference type="Proteomes" id="UP000479114"/>
    </source>
</evidence>
<keyword evidence="4" id="KW-0624">Polysaccharide degradation</keyword>
<dbReference type="Gene3D" id="2.60.120.260">
    <property type="entry name" value="Galactose-binding domain-like"/>
    <property type="match status" value="2"/>
</dbReference>
<sequence length="602" mass="62946">MKAARSKFALLLALSLILSLSFVPASQAAGNGNFQVVNGKIYDPNGNRYVASGLDMYLSDGTADQVLAMFPGINFIRIPDDGMNAPSYFSSFINTMTAHGVVCEIEYHPWPTIDTSSEPSNYLSWINSLANYYKSNPYVWIGTMNEPTNAALTNEHVAVYNQVRSTGNNNIVVLYTEGANAQTPSSYASMHGVVWDSHFYGWLSDYSTNASTVQNAYLNGTKWIGGVNNAQFGSTYYSSTLSADGAIPLINGEFGPSTDDLSTDANANQVIDTVSNWAVTNGYSQGYSGWSWWRPGNGMDNVQNSGVLTTWGTQLKNAIQATKTWLSSQPGLGSANSLANTGFESGLSSWGTWGSASAVASNANSGSYSVKVPSGGGVYQDINASAGVSYNLSAYGKADAGGGSGAIYIKAKNASGTDIAGSEVDLNITSSSYSKKTTTYVAPAGTAKLEVGAWTSSGTIYCDDYSLTPNLLANPGFESGLTSWGSWGSVSAVTGNANSGSYSAKVTNGSGVFEQLNASAGTTYHLSAYGKADATGGSGAIYIKAKNASGADIAGSEVDLNITSSSYSQKTATYVAPAGTAKLEIGAWTSSGTIYCDDYVIY</sequence>
<evidence type="ECO:0000313" key="8">
    <source>
        <dbReference type="EMBL" id="QHW33454.1"/>
    </source>
</evidence>
<feature type="domain" description="Glycoside hydrolase family 5" evidence="7">
    <location>
        <begin position="88"/>
        <end position="294"/>
    </location>
</feature>
<reference evidence="8 9" key="1">
    <citation type="submission" date="2020-02" db="EMBL/GenBank/DDBJ databases">
        <title>Paenibacillus sp. nov., isolated from rhizosphere soil of tomato.</title>
        <authorList>
            <person name="Weon H.-Y."/>
            <person name="Lee S.A."/>
        </authorList>
    </citation>
    <scope>NUCLEOTIDE SEQUENCE [LARGE SCALE GENOMIC DNA]</scope>
    <source>
        <strain evidence="8 9">14171R-81</strain>
    </source>
</reference>
<evidence type="ECO:0000256" key="2">
    <source>
        <dbReference type="ARBA" id="ARBA00023001"/>
    </source>
</evidence>
<comment type="similarity">
    <text evidence="5">Belongs to the glycosyl hydrolase 5 (cellulase A) family.</text>
</comment>
<dbReference type="RefSeq" id="WP_162643447.1">
    <property type="nucleotide sequence ID" value="NZ_CP048286.1"/>
</dbReference>
<dbReference type="PROSITE" id="PS00659">
    <property type="entry name" value="GLYCOSYL_HYDROL_F5"/>
    <property type="match status" value="1"/>
</dbReference>
<name>A0A6C0P4I1_9BACL</name>
<keyword evidence="1 5" id="KW-0378">Hydrolase</keyword>
<dbReference type="InterPro" id="IPR017853">
    <property type="entry name" value="GH"/>
</dbReference>
<evidence type="ECO:0000256" key="1">
    <source>
        <dbReference type="ARBA" id="ARBA00022801"/>
    </source>
</evidence>
<keyword evidence="2" id="KW-0136">Cellulose degradation</keyword>
<dbReference type="SUPFAM" id="SSF51445">
    <property type="entry name" value="(Trans)glycosidases"/>
    <property type="match status" value="1"/>
</dbReference>
<evidence type="ECO:0000259" key="7">
    <source>
        <dbReference type="Pfam" id="PF00150"/>
    </source>
</evidence>
<dbReference type="GO" id="GO:0030245">
    <property type="term" value="P:cellulose catabolic process"/>
    <property type="evidence" value="ECO:0007669"/>
    <property type="project" value="UniProtKB-KW"/>
</dbReference>
<dbReference type="SUPFAM" id="SSF49785">
    <property type="entry name" value="Galactose-binding domain-like"/>
    <property type="match status" value="2"/>
</dbReference>
<dbReference type="AlphaFoldDB" id="A0A6C0P4I1"/>
<evidence type="ECO:0000256" key="3">
    <source>
        <dbReference type="ARBA" id="ARBA00023295"/>
    </source>
</evidence>
<dbReference type="EMBL" id="CP048286">
    <property type="protein sequence ID" value="QHW33454.1"/>
    <property type="molecule type" value="Genomic_DNA"/>
</dbReference>
<dbReference type="GO" id="GO:0004553">
    <property type="term" value="F:hydrolase activity, hydrolyzing O-glycosyl compounds"/>
    <property type="evidence" value="ECO:0007669"/>
    <property type="project" value="InterPro"/>
</dbReference>
<organism evidence="8 9">
    <name type="scientific">Paenibacillus rhizovicinus</name>
    <dbReference type="NCBI Taxonomy" id="2704463"/>
    <lineage>
        <taxon>Bacteria</taxon>
        <taxon>Bacillati</taxon>
        <taxon>Bacillota</taxon>
        <taxon>Bacilli</taxon>
        <taxon>Bacillales</taxon>
        <taxon>Paenibacillaceae</taxon>
        <taxon>Paenibacillus</taxon>
    </lineage>
</organism>
<dbReference type="InterPro" id="IPR008979">
    <property type="entry name" value="Galactose-bd-like_sf"/>
</dbReference>
<dbReference type="InterPro" id="IPR001547">
    <property type="entry name" value="Glyco_hydro_5"/>
</dbReference>
<keyword evidence="6" id="KW-0732">Signal</keyword>
<dbReference type="Gene3D" id="3.20.20.80">
    <property type="entry name" value="Glycosidases"/>
    <property type="match status" value="1"/>
</dbReference>
<evidence type="ECO:0000256" key="6">
    <source>
        <dbReference type="SAM" id="SignalP"/>
    </source>
</evidence>
<evidence type="ECO:0000256" key="4">
    <source>
        <dbReference type="ARBA" id="ARBA00023326"/>
    </source>
</evidence>
<evidence type="ECO:0000256" key="5">
    <source>
        <dbReference type="RuleBase" id="RU361153"/>
    </source>
</evidence>
<feature type="chain" id="PRO_5025560160" description="Glycoside hydrolase family 5 domain-containing protein" evidence="6">
    <location>
        <begin position="29"/>
        <end position="602"/>
    </location>
</feature>
<protein>
    <recommendedName>
        <fullName evidence="7">Glycoside hydrolase family 5 domain-containing protein</fullName>
    </recommendedName>
</protein>
<dbReference type="Pfam" id="PF00150">
    <property type="entry name" value="Cellulase"/>
    <property type="match status" value="1"/>
</dbReference>
<dbReference type="InterPro" id="IPR018087">
    <property type="entry name" value="Glyco_hydro_5_CS"/>
</dbReference>
<gene>
    <name evidence="8" type="ORF">GZH47_23420</name>
</gene>
<keyword evidence="4" id="KW-0119">Carbohydrate metabolism</keyword>
<dbReference type="KEGG" id="prz:GZH47_23420"/>
<feature type="signal peptide" evidence="6">
    <location>
        <begin position="1"/>
        <end position="28"/>
    </location>
</feature>
<proteinExistence type="inferred from homology"/>
<dbReference type="Proteomes" id="UP000479114">
    <property type="component" value="Chromosome"/>
</dbReference>